<dbReference type="PANTHER" id="PTHR43297:SF2">
    <property type="entry name" value="DIPEPTIDE TRANSPORT ATP-BINDING PROTEIN DPPD"/>
    <property type="match status" value="1"/>
</dbReference>
<comment type="caution">
    <text evidence="9">The sequence shown here is derived from an EMBL/GenBank/DDBJ whole genome shotgun (WGS) entry which is preliminary data.</text>
</comment>
<gene>
    <name evidence="9" type="ORF">H8S76_02275</name>
</gene>
<keyword evidence="10" id="KW-1185">Reference proteome</keyword>
<reference evidence="9 10" key="1">
    <citation type="submission" date="2020-08" db="EMBL/GenBank/DDBJ databases">
        <title>Genome public.</title>
        <authorList>
            <person name="Liu C."/>
            <person name="Sun Q."/>
        </authorList>
    </citation>
    <scope>NUCLEOTIDE SEQUENCE [LARGE SCALE GENOMIC DNA]</scope>
    <source>
        <strain evidence="9 10">NSJ-34</strain>
    </source>
</reference>
<dbReference type="GO" id="GO:0005524">
    <property type="term" value="F:ATP binding"/>
    <property type="evidence" value="ECO:0007669"/>
    <property type="project" value="UniProtKB-KW"/>
</dbReference>
<comment type="similarity">
    <text evidence="2">Belongs to the ABC transporter superfamily.</text>
</comment>
<name>A0ABR7F770_9FIRM</name>
<dbReference type="PANTHER" id="PTHR43297">
    <property type="entry name" value="OLIGOPEPTIDE TRANSPORT ATP-BINDING PROTEIN APPD"/>
    <property type="match status" value="1"/>
</dbReference>
<keyword evidence="6 9" id="KW-0067">ATP-binding</keyword>
<dbReference type="Pfam" id="PF08352">
    <property type="entry name" value="oligo_HPY"/>
    <property type="match status" value="1"/>
</dbReference>
<dbReference type="SUPFAM" id="SSF52540">
    <property type="entry name" value="P-loop containing nucleoside triphosphate hydrolases"/>
    <property type="match status" value="1"/>
</dbReference>
<dbReference type="NCBIfam" id="TIGR01727">
    <property type="entry name" value="oligo_HPY"/>
    <property type="match status" value="1"/>
</dbReference>
<dbReference type="CDD" id="cd03257">
    <property type="entry name" value="ABC_NikE_OppD_transporters"/>
    <property type="match status" value="1"/>
</dbReference>
<feature type="domain" description="ABC transporter" evidence="8">
    <location>
        <begin position="2"/>
        <end position="247"/>
    </location>
</feature>
<comment type="subcellular location">
    <subcellularLocation>
        <location evidence="1">Cell membrane</location>
        <topology evidence="1">Peripheral membrane protein</topology>
    </subcellularLocation>
</comment>
<dbReference type="EMBL" id="JACOOU010000001">
    <property type="protein sequence ID" value="MBC5671059.1"/>
    <property type="molecule type" value="Genomic_DNA"/>
</dbReference>
<evidence type="ECO:0000256" key="3">
    <source>
        <dbReference type="ARBA" id="ARBA00022448"/>
    </source>
</evidence>
<keyword evidence="4" id="KW-1003">Cell membrane</keyword>
<accession>A0ABR7F770</accession>
<keyword evidence="5" id="KW-0547">Nucleotide-binding</keyword>
<evidence type="ECO:0000256" key="1">
    <source>
        <dbReference type="ARBA" id="ARBA00004202"/>
    </source>
</evidence>
<evidence type="ECO:0000256" key="7">
    <source>
        <dbReference type="ARBA" id="ARBA00023136"/>
    </source>
</evidence>
<evidence type="ECO:0000256" key="4">
    <source>
        <dbReference type="ARBA" id="ARBA00022475"/>
    </source>
</evidence>
<evidence type="ECO:0000256" key="5">
    <source>
        <dbReference type="ARBA" id="ARBA00022741"/>
    </source>
</evidence>
<dbReference type="InterPro" id="IPR013563">
    <property type="entry name" value="Oligopep_ABC_C"/>
</dbReference>
<dbReference type="InterPro" id="IPR050388">
    <property type="entry name" value="ABC_Ni/Peptide_Import"/>
</dbReference>
<organism evidence="9 10">
    <name type="scientific">Blautia celeris</name>
    <dbReference type="NCBI Taxonomy" id="2763026"/>
    <lineage>
        <taxon>Bacteria</taxon>
        <taxon>Bacillati</taxon>
        <taxon>Bacillota</taxon>
        <taxon>Clostridia</taxon>
        <taxon>Lachnospirales</taxon>
        <taxon>Lachnospiraceae</taxon>
        <taxon>Blautia</taxon>
    </lineage>
</organism>
<dbReference type="Gene3D" id="3.40.50.300">
    <property type="entry name" value="P-loop containing nucleotide triphosphate hydrolases"/>
    <property type="match status" value="1"/>
</dbReference>
<dbReference type="SMART" id="SM00382">
    <property type="entry name" value="AAA"/>
    <property type="match status" value="1"/>
</dbReference>
<proteinExistence type="inferred from homology"/>
<evidence type="ECO:0000256" key="2">
    <source>
        <dbReference type="ARBA" id="ARBA00005417"/>
    </source>
</evidence>
<evidence type="ECO:0000256" key="6">
    <source>
        <dbReference type="ARBA" id="ARBA00022840"/>
    </source>
</evidence>
<sequence>MLRVKKLCISYEGIPIVKDAEFEVKEKEIIGIVGESGCGKSTLLQSLLMLEKKAVIDSGEVIFRDRRLGDLSEEEIRCIRGNEIAVVFQNAALSMDPMKTIGNLFYETVRMHSRITKKECEKRAKDLMKKVRLADVDRIWKSYPFELSGGMCQRIAIAAAMMNQPRLILADEPTSALDVTAQAQVVALMQYLREEFGTSMIVVSHNMGVIAQLADKIAVMYSGNIVEWGTAGEVLHSPGHPYTKALINAIPRMDGSIPKGIAGRPPEFSEKRTGCPFAPRCGKRTAVCSGRPEKIFLSEEHWIACRHMDKI</sequence>
<dbReference type="PROSITE" id="PS00211">
    <property type="entry name" value="ABC_TRANSPORTER_1"/>
    <property type="match status" value="1"/>
</dbReference>
<dbReference type="Pfam" id="PF00005">
    <property type="entry name" value="ABC_tran"/>
    <property type="match status" value="1"/>
</dbReference>
<protein>
    <submittedName>
        <fullName evidence="9">ABC transporter ATP-binding protein</fullName>
    </submittedName>
</protein>
<dbReference type="InterPro" id="IPR003439">
    <property type="entry name" value="ABC_transporter-like_ATP-bd"/>
</dbReference>
<dbReference type="InterPro" id="IPR003593">
    <property type="entry name" value="AAA+_ATPase"/>
</dbReference>
<dbReference type="InterPro" id="IPR017871">
    <property type="entry name" value="ABC_transporter-like_CS"/>
</dbReference>
<keyword evidence="3" id="KW-0813">Transport</keyword>
<dbReference type="Proteomes" id="UP000654573">
    <property type="component" value="Unassembled WGS sequence"/>
</dbReference>
<evidence type="ECO:0000259" key="8">
    <source>
        <dbReference type="PROSITE" id="PS50893"/>
    </source>
</evidence>
<dbReference type="PROSITE" id="PS50893">
    <property type="entry name" value="ABC_TRANSPORTER_2"/>
    <property type="match status" value="1"/>
</dbReference>
<evidence type="ECO:0000313" key="10">
    <source>
        <dbReference type="Proteomes" id="UP000654573"/>
    </source>
</evidence>
<dbReference type="InterPro" id="IPR027417">
    <property type="entry name" value="P-loop_NTPase"/>
</dbReference>
<keyword evidence="7" id="KW-0472">Membrane</keyword>
<evidence type="ECO:0000313" key="9">
    <source>
        <dbReference type="EMBL" id="MBC5671059.1"/>
    </source>
</evidence>
<dbReference type="RefSeq" id="WP_103731047.1">
    <property type="nucleotide sequence ID" value="NZ_JACOOU010000001.1"/>
</dbReference>